<name>A0A812XKI9_SYMPI</name>
<keyword evidence="2" id="KW-1185">Reference proteome</keyword>
<evidence type="ECO:0000313" key="2">
    <source>
        <dbReference type="Proteomes" id="UP000649617"/>
    </source>
</evidence>
<accession>A0A812XKI9</accession>
<reference evidence="1" key="1">
    <citation type="submission" date="2021-02" db="EMBL/GenBank/DDBJ databases">
        <authorList>
            <person name="Dougan E. K."/>
            <person name="Rhodes N."/>
            <person name="Thang M."/>
            <person name="Chan C."/>
        </authorList>
    </citation>
    <scope>NUCLEOTIDE SEQUENCE</scope>
</reference>
<dbReference type="Proteomes" id="UP000649617">
    <property type="component" value="Unassembled WGS sequence"/>
</dbReference>
<gene>
    <name evidence="1" type="ORF">SPIL2461_LOCUS21070</name>
</gene>
<dbReference type="OrthoDB" id="444097at2759"/>
<dbReference type="EMBL" id="CAJNIZ010045890">
    <property type="protein sequence ID" value="CAE7733230.1"/>
    <property type="molecule type" value="Genomic_DNA"/>
</dbReference>
<feature type="non-terminal residue" evidence="1">
    <location>
        <position position="147"/>
    </location>
</feature>
<protein>
    <submittedName>
        <fullName evidence="1">Uncharacterized protein</fullName>
    </submittedName>
</protein>
<organism evidence="1 2">
    <name type="scientific">Symbiodinium pilosum</name>
    <name type="common">Dinoflagellate</name>
    <dbReference type="NCBI Taxonomy" id="2952"/>
    <lineage>
        <taxon>Eukaryota</taxon>
        <taxon>Sar</taxon>
        <taxon>Alveolata</taxon>
        <taxon>Dinophyceae</taxon>
        <taxon>Suessiales</taxon>
        <taxon>Symbiodiniaceae</taxon>
        <taxon>Symbiodinium</taxon>
    </lineage>
</organism>
<comment type="caution">
    <text evidence="1">The sequence shown here is derived from an EMBL/GenBank/DDBJ whole genome shotgun (WGS) entry which is preliminary data.</text>
</comment>
<proteinExistence type="predicted"/>
<dbReference type="AlphaFoldDB" id="A0A812XKI9"/>
<evidence type="ECO:0000313" key="1">
    <source>
        <dbReference type="EMBL" id="CAE7733230.1"/>
    </source>
</evidence>
<sequence>MTKMEPHEDLKDAGKLVQYKKDMGKAAFVSHQWVGYRDPDPEFRQMRVLQDALRNMTSDLKHIYQDIHAEMLLPNSGLKGSEFRSEPLFLWYDYFCCPQLEKTDFPKAIDSIPAYVAKCAFFFVLVPVIESPSMSKVFTPASWAARG</sequence>